<feature type="compositionally biased region" description="Polar residues" evidence="9">
    <location>
        <begin position="12"/>
        <end position="22"/>
    </location>
</feature>
<dbReference type="PANTHER" id="PTHR21094:SF2">
    <property type="entry name" value="GOLGI SNAP RECEPTOR COMPLEX MEMBER 1"/>
    <property type="match status" value="1"/>
</dbReference>
<evidence type="ECO:0000256" key="1">
    <source>
        <dbReference type="ARBA" id="ARBA00004409"/>
    </source>
</evidence>
<evidence type="ECO:0000256" key="5">
    <source>
        <dbReference type="ARBA" id="ARBA00022927"/>
    </source>
</evidence>
<keyword evidence="8 10" id="KW-0472">Membrane</keyword>
<keyword evidence="5" id="KW-0653">Protein transport</keyword>
<evidence type="ECO:0000256" key="3">
    <source>
        <dbReference type="ARBA" id="ARBA00022448"/>
    </source>
</evidence>
<gene>
    <name evidence="11" type="ORF">A4X03_0g7896</name>
</gene>
<reference evidence="11" key="1">
    <citation type="submission" date="2016-04" db="EMBL/GenBank/DDBJ databases">
        <authorList>
            <person name="Nguyen H.D."/>
            <person name="Kesanakurti P."/>
            <person name="Cullis J."/>
            <person name="Levesque C.A."/>
            <person name="Hambleton S."/>
        </authorList>
    </citation>
    <scope>NUCLEOTIDE SEQUENCE</scope>
    <source>
        <strain evidence="11">DAOMC 238032</strain>
    </source>
</reference>
<keyword evidence="7" id="KW-0333">Golgi apparatus</keyword>
<feature type="region of interest" description="Disordered" evidence="9">
    <location>
        <begin position="12"/>
        <end position="37"/>
    </location>
</feature>
<dbReference type="GO" id="GO:0006906">
    <property type="term" value="P:vesicle fusion"/>
    <property type="evidence" value="ECO:0007669"/>
    <property type="project" value="TreeGrafter"/>
</dbReference>
<accession>A0A177TIH6</accession>
<organism evidence="11 12">
    <name type="scientific">Tilletia caries</name>
    <name type="common">wheat bunt fungus</name>
    <dbReference type="NCBI Taxonomy" id="13290"/>
    <lineage>
        <taxon>Eukaryota</taxon>
        <taxon>Fungi</taxon>
        <taxon>Dikarya</taxon>
        <taxon>Basidiomycota</taxon>
        <taxon>Ustilaginomycotina</taxon>
        <taxon>Exobasidiomycetes</taxon>
        <taxon>Tilletiales</taxon>
        <taxon>Tilletiaceae</taxon>
        <taxon>Tilletia</taxon>
    </lineage>
</organism>
<dbReference type="GO" id="GO:0015031">
    <property type="term" value="P:protein transport"/>
    <property type="evidence" value="ECO:0007669"/>
    <property type="project" value="UniProtKB-KW"/>
</dbReference>
<dbReference type="PANTHER" id="PTHR21094">
    <property type="entry name" value="GOS-28 SNARE- RELATED"/>
    <property type="match status" value="1"/>
</dbReference>
<evidence type="ECO:0000256" key="9">
    <source>
        <dbReference type="SAM" id="MobiDB-lite"/>
    </source>
</evidence>
<proteinExistence type="inferred from homology"/>
<comment type="similarity">
    <text evidence="2">Belongs to the GOSR1 family.</text>
</comment>
<evidence type="ECO:0000256" key="2">
    <source>
        <dbReference type="ARBA" id="ARBA00008473"/>
    </source>
</evidence>
<dbReference type="GO" id="GO:0000139">
    <property type="term" value="C:Golgi membrane"/>
    <property type="evidence" value="ECO:0007669"/>
    <property type="project" value="UniProtKB-SubCell"/>
</dbReference>
<dbReference type="Proteomes" id="UP000077671">
    <property type="component" value="Unassembled WGS sequence"/>
</dbReference>
<comment type="caution">
    <text evidence="11">The sequence shown here is derived from an EMBL/GenBank/DDBJ whole genome shotgun (WGS) entry which is preliminary data.</text>
</comment>
<dbReference type="GO" id="GO:0006888">
    <property type="term" value="P:endoplasmic reticulum to Golgi vesicle-mediated transport"/>
    <property type="evidence" value="ECO:0007669"/>
    <property type="project" value="InterPro"/>
</dbReference>
<evidence type="ECO:0000313" key="12">
    <source>
        <dbReference type="Proteomes" id="UP000077671"/>
    </source>
</evidence>
<dbReference type="InterPro" id="IPR023601">
    <property type="entry name" value="Golgi_SNAP_su1"/>
</dbReference>
<evidence type="ECO:0000256" key="10">
    <source>
        <dbReference type="SAM" id="Phobius"/>
    </source>
</evidence>
<evidence type="ECO:0000256" key="8">
    <source>
        <dbReference type="ARBA" id="ARBA00023136"/>
    </source>
</evidence>
<dbReference type="GO" id="GO:0048219">
    <property type="term" value="P:inter-Golgi cisterna vesicle-mediated transport"/>
    <property type="evidence" value="ECO:0007669"/>
    <property type="project" value="TreeGrafter"/>
</dbReference>
<keyword evidence="6 10" id="KW-1133">Transmembrane helix</keyword>
<evidence type="ECO:0000256" key="7">
    <source>
        <dbReference type="ARBA" id="ARBA00023034"/>
    </source>
</evidence>
<dbReference type="GO" id="GO:0005801">
    <property type="term" value="C:cis-Golgi network"/>
    <property type="evidence" value="ECO:0007669"/>
    <property type="project" value="InterPro"/>
</dbReference>
<dbReference type="AlphaFoldDB" id="A0A177TIH6"/>
<sequence>MLPAAQTLATTASIAASRQAAGQTDGGRAEQSKNMATSSWEVVRRNVRILESTIDAKLTAYSQLPSAIARSNKPEHTTSIYFDNGGLPSASSSSSVSSSGAQVDHTKAEAELNQLLAQLSHSIAELTSLLDDPTTPPTSAQLHAVQRHREVLLDLERDFRRASTNVRHAIDRRDLLGNVQGDIHAHKLRTAPEADQLLAERGHIDNSHRMIDSTLEQAYATRADLSSQHNMLLSATTRIRQTTAQIPALNRLITMIGRRRRRDQIIIAALTAGCTLLIVMYMFR</sequence>
<name>A0A177TIH6_9BASI</name>
<evidence type="ECO:0000313" key="11">
    <source>
        <dbReference type="EMBL" id="KAE8243019.1"/>
    </source>
</evidence>
<reference evidence="11" key="2">
    <citation type="journal article" date="2019" name="IMA Fungus">
        <title>Genome sequencing and comparison of five Tilletia species to identify candidate genes for the detection of regulated species infecting wheat.</title>
        <authorList>
            <person name="Nguyen H.D.T."/>
            <person name="Sultana T."/>
            <person name="Kesanakurti P."/>
            <person name="Hambleton S."/>
        </authorList>
    </citation>
    <scope>NUCLEOTIDE SEQUENCE</scope>
    <source>
        <strain evidence="11">DAOMC 238032</strain>
    </source>
</reference>
<dbReference type="GO" id="GO:0005484">
    <property type="term" value="F:SNAP receptor activity"/>
    <property type="evidence" value="ECO:0007669"/>
    <property type="project" value="TreeGrafter"/>
</dbReference>
<feature type="transmembrane region" description="Helical" evidence="10">
    <location>
        <begin position="265"/>
        <end position="283"/>
    </location>
</feature>
<dbReference type="Pfam" id="PF12352">
    <property type="entry name" value="V-SNARE_C"/>
    <property type="match status" value="1"/>
</dbReference>
<comment type="subcellular location">
    <subcellularLocation>
        <location evidence="1">Golgi apparatus membrane</location>
        <topology evidence="1">Single-pass type IV membrane protein</topology>
    </subcellularLocation>
</comment>
<dbReference type="EMBL" id="LWDD02002078">
    <property type="protein sequence ID" value="KAE8243019.1"/>
    <property type="molecule type" value="Genomic_DNA"/>
</dbReference>
<keyword evidence="4 10" id="KW-0812">Transmembrane</keyword>
<dbReference type="GO" id="GO:0005797">
    <property type="term" value="C:Golgi medial cisterna"/>
    <property type="evidence" value="ECO:0007669"/>
    <property type="project" value="TreeGrafter"/>
</dbReference>
<evidence type="ECO:0000256" key="4">
    <source>
        <dbReference type="ARBA" id="ARBA00022692"/>
    </source>
</evidence>
<keyword evidence="3" id="KW-0813">Transport</keyword>
<protein>
    <submittedName>
        <fullName evidence="11">Uncharacterized protein</fullName>
    </submittedName>
</protein>
<evidence type="ECO:0000256" key="6">
    <source>
        <dbReference type="ARBA" id="ARBA00022989"/>
    </source>
</evidence>
<dbReference type="GO" id="GO:0031201">
    <property type="term" value="C:SNARE complex"/>
    <property type="evidence" value="ECO:0007669"/>
    <property type="project" value="TreeGrafter"/>
</dbReference>